<dbReference type="Gene3D" id="1.10.10.10">
    <property type="entry name" value="Winged helix-like DNA-binding domain superfamily/Winged helix DNA-binding domain"/>
    <property type="match status" value="1"/>
</dbReference>
<keyword evidence="2" id="KW-1185">Reference proteome</keyword>
<evidence type="ECO:0000313" key="2">
    <source>
        <dbReference type="Proteomes" id="UP000032680"/>
    </source>
</evidence>
<gene>
    <name evidence="1" type="ORF">Asru_0572_07</name>
</gene>
<accession>A0A0D6P8L4</accession>
<reference evidence="1 2" key="1">
    <citation type="submission" date="2012-11" db="EMBL/GenBank/DDBJ databases">
        <title>Whole genome sequence of Acidisphaera rubrifaciens HS-AP3.</title>
        <authorList>
            <person name="Azuma Y."/>
            <person name="Higashiura N."/>
            <person name="Hirakawa H."/>
            <person name="Matsushita K."/>
        </authorList>
    </citation>
    <scope>NUCLEOTIDE SEQUENCE [LARGE SCALE GENOMIC DNA]</scope>
    <source>
        <strain evidence="1 2">HS-AP3</strain>
    </source>
</reference>
<dbReference type="InterPro" id="IPR036388">
    <property type="entry name" value="WH-like_DNA-bd_sf"/>
</dbReference>
<dbReference type="Gene3D" id="3.30.1380.20">
    <property type="entry name" value="Trafficking protein particle complex subunit 3"/>
    <property type="match status" value="1"/>
</dbReference>
<dbReference type="InterPro" id="IPR036390">
    <property type="entry name" value="WH_DNA-bd_sf"/>
</dbReference>
<dbReference type="AlphaFoldDB" id="A0A0D6P8L4"/>
<dbReference type="Pfam" id="PF13412">
    <property type="entry name" value="HTH_24"/>
    <property type="match status" value="1"/>
</dbReference>
<sequence>MAPVGGSQQDVLNQLMEHKSGVTLDELVVSVGLSRTAINQHLMALEREGFVQRTVPRKSGGRPQNVYVLTEAGTNSFPKQYSWFSKLLIQTLRQQVGEEQVAQFMYDLGVKLSSGLIPRLVGKNRAERIEEIVKIMNETGFIARTTSADGPDKLPRVECKNCVYHDLSKDYPEVCRFDIGFLSGLMGAEVEHQACVQRGDESCRFRFVPPA</sequence>
<dbReference type="Proteomes" id="UP000032680">
    <property type="component" value="Unassembled WGS sequence"/>
</dbReference>
<dbReference type="SUPFAM" id="SSF46785">
    <property type="entry name" value="Winged helix' DNA-binding domain"/>
    <property type="match status" value="1"/>
</dbReference>
<name>A0A0D6P8L4_9PROT</name>
<dbReference type="GO" id="GO:0006355">
    <property type="term" value="P:regulation of DNA-templated transcription"/>
    <property type="evidence" value="ECO:0007669"/>
    <property type="project" value="UniProtKB-ARBA"/>
</dbReference>
<protein>
    <submittedName>
        <fullName evidence="1">Transcriptional regulator</fullName>
    </submittedName>
</protein>
<organism evidence="1 2">
    <name type="scientific">Acidisphaera rubrifaciens HS-AP3</name>
    <dbReference type="NCBI Taxonomy" id="1231350"/>
    <lineage>
        <taxon>Bacteria</taxon>
        <taxon>Pseudomonadati</taxon>
        <taxon>Pseudomonadota</taxon>
        <taxon>Alphaproteobacteria</taxon>
        <taxon>Acetobacterales</taxon>
        <taxon>Acetobacteraceae</taxon>
        <taxon>Acidisphaera</taxon>
    </lineage>
</organism>
<dbReference type="EMBL" id="BANB01000572">
    <property type="protein sequence ID" value="GAN78017.1"/>
    <property type="molecule type" value="Genomic_DNA"/>
</dbReference>
<dbReference type="InterPro" id="IPR011991">
    <property type="entry name" value="ArsR-like_HTH"/>
</dbReference>
<dbReference type="CDD" id="cd00090">
    <property type="entry name" value="HTH_ARSR"/>
    <property type="match status" value="1"/>
</dbReference>
<dbReference type="RefSeq" id="WP_048862386.1">
    <property type="nucleotide sequence ID" value="NZ_BANB01000572.1"/>
</dbReference>
<evidence type="ECO:0000313" key="1">
    <source>
        <dbReference type="EMBL" id="GAN78017.1"/>
    </source>
</evidence>
<proteinExistence type="predicted"/>
<comment type="caution">
    <text evidence="1">The sequence shown here is derived from an EMBL/GenBank/DDBJ whole genome shotgun (WGS) entry which is preliminary data.</text>
</comment>
<dbReference type="OrthoDB" id="155998at2"/>